<keyword evidence="2" id="KW-1185">Reference proteome</keyword>
<dbReference type="PANTHER" id="PTHR31267:SF2">
    <property type="entry name" value="EXPRESSED PROTEIN"/>
    <property type="match status" value="1"/>
</dbReference>
<sequence length="625" mass="69235">MHLSGTEPHRAPSSLLLSTDLTNNSLETTSWTPHELYGQTSCRVGTASQEFGACSMNSQGFNYGQAQPVNERSQQQISLEMHDAASQSGGLSHQQEYVAKHLPESNAVGSGSFIARLHRQDFDRAQHVDNRAPAVSARDLEAFGRSLKPSHVLRQNHSLLSQVYSVKNVETDPSLKVSEKYNEADPDLNLQQVTAVSGHQLMRGPNSVVENPVSNELNAASQLSSFPSRDIKVLNFSSEVREHQSVNDLSQPLLQDTPQKMVTLGQSYSQSHSGSSNVASNRTEVSQISLQMAPSWFKHYGTLKNGQLLPMYDAEAVKNYVQQFPLRKPYENLHMNTSMIRVNAADASQVASVWQTAATDLSGGKRSPPYLLPTEVADQNLAVVRPKKRKIATFELLPWHKEVTQGSQRLENISMAELEWAQAANRLIEKVEDEAEMAEDMRPMLRPKKRLILTTQLMQQVFRPASAAILSADAAANYDSVVYFAARLALGDACSLKSSRSDSRLASNTNDLISEKPKTSERFGEQYFSKIVEDFTSRAKKLETDFLRLDNRASILDIRVESQDLEKFSVINRFVRFHSRGQADAAEASSSSGTAPTILKTSPQKYVTALPMPRIIPEGAQCLSL</sequence>
<organism evidence="1 2">
    <name type="scientific">Nyssa sinensis</name>
    <dbReference type="NCBI Taxonomy" id="561372"/>
    <lineage>
        <taxon>Eukaryota</taxon>
        <taxon>Viridiplantae</taxon>
        <taxon>Streptophyta</taxon>
        <taxon>Embryophyta</taxon>
        <taxon>Tracheophyta</taxon>
        <taxon>Spermatophyta</taxon>
        <taxon>Magnoliopsida</taxon>
        <taxon>eudicotyledons</taxon>
        <taxon>Gunneridae</taxon>
        <taxon>Pentapetalae</taxon>
        <taxon>asterids</taxon>
        <taxon>Cornales</taxon>
        <taxon>Nyssaceae</taxon>
        <taxon>Nyssa</taxon>
    </lineage>
</organism>
<name>A0A5J5BYA0_9ASTE</name>
<gene>
    <name evidence="1" type="ORF">F0562_004347</name>
</gene>
<dbReference type="AlphaFoldDB" id="A0A5J5BYA0"/>
<evidence type="ECO:0000313" key="2">
    <source>
        <dbReference type="Proteomes" id="UP000325577"/>
    </source>
</evidence>
<dbReference type="Proteomes" id="UP000325577">
    <property type="component" value="Linkage Group LG1"/>
</dbReference>
<dbReference type="EMBL" id="CM018032">
    <property type="protein sequence ID" value="KAA8547918.1"/>
    <property type="molecule type" value="Genomic_DNA"/>
</dbReference>
<reference evidence="1 2" key="1">
    <citation type="submission" date="2019-09" db="EMBL/GenBank/DDBJ databases">
        <title>A chromosome-level genome assembly of the Chinese tupelo Nyssa sinensis.</title>
        <authorList>
            <person name="Yang X."/>
            <person name="Kang M."/>
            <person name="Yang Y."/>
            <person name="Xiong H."/>
            <person name="Wang M."/>
            <person name="Zhang Z."/>
            <person name="Wang Z."/>
            <person name="Wu H."/>
            <person name="Ma T."/>
            <person name="Liu J."/>
            <person name="Xi Z."/>
        </authorList>
    </citation>
    <scope>NUCLEOTIDE SEQUENCE [LARGE SCALE GENOMIC DNA]</scope>
    <source>
        <strain evidence="1">J267</strain>
        <tissue evidence="1">Leaf</tissue>
    </source>
</reference>
<accession>A0A5J5BYA0</accession>
<dbReference type="OrthoDB" id="1926238at2759"/>
<evidence type="ECO:0000313" key="1">
    <source>
        <dbReference type="EMBL" id="KAA8547918.1"/>
    </source>
</evidence>
<dbReference type="PANTHER" id="PTHR31267">
    <property type="entry name" value="DENTIN SIALOPHOSPHOPROTEIN-LIKE PROTEIN"/>
    <property type="match status" value="1"/>
</dbReference>
<proteinExistence type="predicted"/>
<protein>
    <submittedName>
        <fullName evidence="1">Uncharacterized protein</fullName>
    </submittedName>
</protein>